<reference evidence="2 5" key="2">
    <citation type="submission" date="2024-01" db="EMBL/GenBank/DDBJ databases">
        <title>Metagenomic exploration of the rhizosphere soil microbial community and their significance in facilitating the development of wild simulated ginseng.</title>
        <authorList>
            <person name="Huang J."/>
        </authorList>
    </citation>
    <scope>NUCLEOTIDE SEQUENCE [LARGE SCALE GENOMIC DNA]</scope>
    <source>
        <strain evidence="2 5">WY141</strain>
    </source>
</reference>
<accession>A0A7H8N065</accession>
<dbReference type="Proteomes" id="UP000509345">
    <property type="component" value="Plasmid unnamed1"/>
</dbReference>
<dbReference type="AlphaFoldDB" id="A0A7H8N065"/>
<evidence type="ECO:0000313" key="3">
    <source>
        <dbReference type="EMBL" id="QKW47840.1"/>
    </source>
</evidence>
<keyword evidence="3" id="KW-0614">Plasmid</keyword>
<name>A0A7H8N065_STRMI</name>
<reference evidence="3 4" key="1">
    <citation type="submission" date="2020-06" db="EMBL/GenBank/DDBJ databases">
        <title>Genome mining for natural products.</title>
        <authorList>
            <person name="Zhang B."/>
            <person name="Shi J."/>
            <person name="Ge H."/>
        </authorList>
    </citation>
    <scope>NUCLEOTIDE SEQUENCE [LARGE SCALE GENOMIC DNA]</scope>
    <source>
        <strain evidence="3 4">NA06532</strain>
        <plasmid evidence="3 4">unnamed1</plasmid>
    </source>
</reference>
<dbReference type="RefSeq" id="WP_176145716.1">
    <property type="nucleotide sequence ID" value="NZ_CP054927.1"/>
</dbReference>
<protein>
    <submittedName>
        <fullName evidence="3">Uncharacterized protein</fullName>
    </submittedName>
</protein>
<evidence type="ECO:0000313" key="2">
    <source>
        <dbReference type="EMBL" id="MER0428757.1"/>
    </source>
</evidence>
<evidence type="ECO:0000256" key="1">
    <source>
        <dbReference type="SAM" id="MobiDB-lite"/>
    </source>
</evidence>
<evidence type="ECO:0000313" key="4">
    <source>
        <dbReference type="Proteomes" id="UP000509345"/>
    </source>
</evidence>
<keyword evidence="5" id="KW-1185">Reference proteome</keyword>
<evidence type="ECO:0000313" key="5">
    <source>
        <dbReference type="Proteomes" id="UP001456562"/>
    </source>
</evidence>
<dbReference type="Proteomes" id="UP001456562">
    <property type="component" value="Unassembled WGS sequence"/>
</dbReference>
<proteinExistence type="predicted"/>
<dbReference type="EMBL" id="JBEJUE010000042">
    <property type="protein sequence ID" value="MER0428757.1"/>
    <property type="molecule type" value="Genomic_DNA"/>
</dbReference>
<dbReference type="GeneID" id="87636571"/>
<sequence>MTNAKDATTTGSDPIRRPRVAVVATPFGFGPASKAYSIGEVLHTHWGVDVQYYGTDSARDFFSAQPDVRPLAPEAVGDTGAIDAVLNVLAPDLIRSSEEAARTYYVDSLGFMWQPSDIPDGSLLKRVHRYFAQDIFGSADHLTALGITGVTPVSGIVAETAPTDMSPRPRSVKRLLVQLGGLSNPAGRSSGEVYLALTARLLTALQQDPYELSIAMNRAGGTFSLGSLDQARQLSGRDFHVELATCAGVLSSPGMTTLIEVSRAKCPYVPLPPQNWSQVVISRHMARNSRLGIWDFLIGPYATVDAHVPEAQKAAQVGEINQLLARNAGYTTAYVDLARTALAEARVPDVGAPFDGARVVAAAIAEDLTKGKSRYGRGSHTDLKDHGTPTGEL</sequence>
<feature type="region of interest" description="Disordered" evidence="1">
    <location>
        <begin position="373"/>
        <end position="393"/>
    </location>
</feature>
<gene>
    <name evidence="2" type="ORF">ABR748_31780</name>
    <name evidence="3" type="ORF">HUT09_35480</name>
</gene>
<geneLocation type="plasmid" evidence="3 4">
    <name>unnamed1</name>
</geneLocation>
<organism evidence="3 4">
    <name type="scientific">Streptomyces microflavus</name>
    <name type="common">Streptomyces lipmanii</name>
    <dbReference type="NCBI Taxonomy" id="1919"/>
    <lineage>
        <taxon>Bacteria</taxon>
        <taxon>Bacillati</taxon>
        <taxon>Actinomycetota</taxon>
        <taxon>Actinomycetes</taxon>
        <taxon>Kitasatosporales</taxon>
        <taxon>Streptomycetaceae</taxon>
        <taxon>Streptomyces</taxon>
    </lineage>
</organism>
<dbReference type="EMBL" id="CP054927">
    <property type="protein sequence ID" value="QKW47840.1"/>
    <property type="molecule type" value="Genomic_DNA"/>
</dbReference>